<reference evidence="1" key="1">
    <citation type="submission" date="2023-07" db="EMBL/GenBank/DDBJ databases">
        <title>Sorghum-associated microbial communities from plants grown in Nebraska, USA.</title>
        <authorList>
            <person name="Schachtman D."/>
        </authorList>
    </citation>
    <scope>NUCLEOTIDE SEQUENCE</scope>
    <source>
        <strain evidence="1">BE330</strain>
    </source>
</reference>
<dbReference type="RefSeq" id="WP_309869531.1">
    <property type="nucleotide sequence ID" value="NZ_JAVDQK010000010.1"/>
</dbReference>
<dbReference type="Proteomes" id="UP001185331">
    <property type="component" value="Unassembled WGS sequence"/>
</dbReference>
<gene>
    <name evidence="1" type="ORF">J2Y00_003590</name>
</gene>
<proteinExistence type="predicted"/>
<comment type="caution">
    <text evidence="1">The sequence shown here is derived from an EMBL/GenBank/DDBJ whole genome shotgun (WGS) entry which is preliminary data.</text>
</comment>
<protein>
    <submittedName>
        <fullName evidence="1">Uncharacterized protein</fullName>
    </submittedName>
</protein>
<evidence type="ECO:0000313" key="2">
    <source>
        <dbReference type="Proteomes" id="UP001185331"/>
    </source>
</evidence>
<dbReference type="EMBL" id="JAVDQK010000010">
    <property type="protein sequence ID" value="MDR6219979.1"/>
    <property type="molecule type" value="Genomic_DNA"/>
</dbReference>
<sequence length="226" mass="25044">MSSSLHDLRARPYSALPITRIQTPVGTVYLLPDAQALASGFVALTPELSDHHATPDLTVYPCGRLELDGVFLVPSIVPHLEEQLRQALLPHLASFQVMDKPPQFLNVRSRALRIRVGSGEVLLRDEDGYLAAHWTNDELAEVNWAIFPGHSTFNAARCAGIEADREALIAINSALLTADQTDTSVQCRVMLQALRQHTHDLDGAINIHRQYWANYSLSHVREALSI</sequence>
<organism evidence="1 2">
    <name type="scientific">Deinococcus soli</name>
    <name type="common">ex Cha et al. 2016</name>
    <dbReference type="NCBI Taxonomy" id="1309411"/>
    <lineage>
        <taxon>Bacteria</taxon>
        <taxon>Thermotogati</taxon>
        <taxon>Deinococcota</taxon>
        <taxon>Deinococci</taxon>
        <taxon>Deinococcales</taxon>
        <taxon>Deinococcaceae</taxon>
        <taxon>Deinococcus</taxon>
    </lineage>
</organism>
<name>A0AAE4BP99_9DEIO</name>
<accession>A0AAE4BP99</accession>
<evidence type="ECO:0000313" key="1">
    <source>
        <dbReference type="EMBL" id="MDR6219979.1"/>
    </source>
</evidence>
<dbReference type="AlphaFoldDB" id="A0AAE4BP99"/>